<proteinExistence type="predicted"/>
<name>A0A543FZK9_9FLAO</name>
<dbReference type="InterPro" id="IPR045266">
    <property type="entry name" value="DOH_DOMON"/>
</dbReference>
<sequence length="248" mass="25862">MKKTLLALTLLLGMGSTMAQSYSSSVTSLGSTGMTAKIDTNASTVTLTLTGPSTSYLAIGFGGTGMSSVSDLFIWNASSSRDYSLSGYSAPTADATQNWTVTSDTVSGSTRTVVATRALSAAGNYTFTNAAANISVIYAKGSSTSIAQHASSNKGSATITTTLGNDDFSKLTAAAIFPNPSTGIFNIETPISLSKINVYSQIGTFIKTISIEDQNAQKAINLSDLSSGIYMLELESKDSKVWKKIIKE</sequence>
<dbReference type="RefSeq" id="WP_089079468.1">
    <property type="nucleotide sequence ID" value="NZ_VFPJ01000001.1"/>
</dbReference>
<dbReference type="Pfam" id="PF18962">
    <property type="entry name" value="Por_Secre_tail"/>
    <property type="match status" value="1"/>
</dbReference>
<keyword evidence="1 2" id="KW-0732">Signal</keyword>
<dbReference type="SMART" id="SM00664">
    <property type="entry name" value="DoH"/>
    <property type="match status" value="1"/>
</dbReference>
<dbReference type="InterPro" id="IPR005018">
    <property type="entry name" value="DOMON_domain"/>
</dbReference>
<evidence type="ECO:0000256" key="2">
    <source>
        <dbReference type="SAM" id="SignalP"/>
    </source>
</evidence>
<accession>A0A543FZK9</accession>
<dbReference type="Proteomes" id="UP000320773">
    <property type="component" value="Unassembled WGS sequence"/>
</dbReference>
<feature type="chain" id="PRO_5022060712" evidence="2">
    <location>
        <begin position="20"/>
        <end position="248"/>
    </location>
</feature>
<dbReference type="InterPro" id="IPR026444">
    <property type="entry name" value="Secre_tail"/>
</dbReference>
<protein>
    <submittedName>
        <fullName evidence="4">Putative secreted protein (Por secretion system target)</fullName>
    </submittedName>
</protein>
<evidence type="ECO:0000256" key="1">
    <source>
        <dbReference type="ARBA" id="ARBA00022729"/>
    </source>
</evidence>
<dbReference type="CDD" id="cd09631">
    <property type="entry name" value="DOMON_DOH"/>
    <property type="match status" value="1"/>
</dbReference>
<comment type="caution">
    <text evidence="4">The sequence shown here is derived from an EMBL/GenBank/DDBJ whole genome shotgun (WGS) entry which is preliminary data.</text>
</comment>
<feature type="domain" description="DOMON" evidence="3">
    <location>
        <begin position="56"/>
        <end position="141"/>
    </location>
</feature>
<organism evidence="4 5">
    <name type="scientific">Flavobacterium branchiophilum</name>
    <dbReference type="NCBI Taxonomy" id="55197"/>
    <lineage>
        <taxon>Bacteria</taxon>
        <taxon>Pseudomonadati</taxon>
        <taxon>Bacteroidota</taxon>
        <taxon>Flavobacteriia</taxon>
        <taxon>Flavobacteriales</taxon>
        <taxon>Flavobacteriaceae</taxon>
        <taxon>Flavobacterium</taxon>
    </lineage>
</organism>
<dbReference type="EMBL" id="VFPJ01000001">
    <property type="protein sequence ID" value="TQM39267.1"/>
    <property type="molecule type" value="Genomic_DNA"/>
</dbReference>
<gene>
    <name evidence="4" type="ORF">BC670_0041</name>
</gene>
<evidence type="ECO:0000313" key="5">
    <source>
        <dbReference type="Proteomes" id="UP000320773"/>
    </source>
</evidence>
<feature type="signal peptide" evidence="2">
    <location>
        <begin position="1"/>
        <end position="19"/>
    </location>
</feature>
<evidence type="ECO:0000259" key="3">
    <source>
        <dbReference type="SMART" id="SM00664"/>
    </source>
</evidence>
<dbReference type="NCBIfam" id="TIGR04183">
    <property type="entry name" value="Por_Secre_tail"/>
    <property type="match status" value="1"/>
</dbReference>
<reference evidence="4 5" key="1">
    <citation type="submission" date="2019-06" db="EMBL/GenBank/DDBJ databases">
        <title>Genomic Encyclopedia of Archaeal and Bacterial Type Strains, Phase II (KMG-II): from individual species to whole genera.</title>
        <authorList>
            <person name="Goeker M."/>
        </authorList>
    </citation>
    <scope>NUCLEOTIDE SEQUENCE [LARGE SCALE GENOMIC DNA]</scope>
    <source>
        <strain evidence="4 5">DSM 24789</strain>
    </source>
</reference>
<dbReference type="AlphaFoldDB" id="A0A543FZK9"/>
<evidence type="ECO:0000313" key="4">
    <source>
        <dbReference type="EMBL" id="TQM39267.1"/>
    </source>
</evidence>